<dbReference type="OrthoDB" id="590879at2759"/>
<dbReference type="InterPro" id="IPR051343">
    <property type="entry name" value="G-type_lectin_kinases/EP1-like"/>
</dbReference>
<dbReference type="InterPro" id="IPR036426">
    <property type="entry name" value="Bulb-type_lectin_dom_sf"/>
</dbReference>
<dbReference type="Pfam" id="PF00954">
    <property type="entry name" value="S_locus_glycop"/>
    <property type="match status" value="1"/>
</dbReference>
<evidence type="ECO:0000313" key="7">
    <source>
        <dbReference type="Proteomes" id="UP001652660"/>
    </source>
</evidence>
<keyword evidence="7" id="KW-1185">Reference proteome</keyword>
<accession>A0A6P6SGS7</accession>
<feature type="domain" description="Apple" evidence="6">
    <location>
        <begin position="339"/>
        <end position="421"/>
    </location>
</feature>
<keyword evidence="3" id="KW-1015">Disulfide bond</keyword>
<evidence type="ECO:0000259" key="6">
    <source>
        <dbReference type="PROSITE" id="PS50948"/>
    </source>
</evidence>
<dbReference type="InterPro" id="IPR001480">
    <property type="entry name" value="Bulb-type_lectin_dom"/>
</dbReference>
<dbReference type="Gene3D" id="2.90.10.30">
    <property type="match status" value="1"/>
</dbReference>
<dbReference type="PANTHER" id="PTHR47976:SF115">
    <property type="entry name" value="RECEPTOR-LIKE SERINE_THREONINE-PROTEIN KINASE"/>
    <property type="match status" value="1"/>
</dbReference>
<dbReference type="GO" id="GO:0048544">
    <property type="term" value="P:recognition of pollen"/>
    <property type="evidence" value="ECO:0007669"/>
    <property type="project" value="InterPro"/>
</dbReference>
<sequence length="499" mass="54894">MNMTERLRLRLRLRLLTLLYVISCTILNTWSVVRASTSQDHLTSGFKATPNPAVSTFQPILTDSTGNYSLGFLRLNKTQLTLAVVHVLSSETIWHANITRLPGWSDPTQLTFNGSLVVSDPRSGVFWSTYTDGDRVWLSNTSNLQVETSDGSALWQSFDFPTDTLVENQNFTSKMSLVSSNGIYSMRLGQDFMGLYAKFKSGSDPGQIYLKRRAMQAKAEIVQGQPIYAVVESDGFLGMYQNGTTPVDVQSFSSYQQPVSGVRRVRMETDGNLKGYFWTGSSWILDYQAVSDPCELPCSCGPYGLCQPGKGCGCLNNNETEPQTGRCVSPGNHNLVDFCSAYDNKYKALRSSGVDLPYKELMGYQIMENFQECENACERNCTCWGAVYRNTSGFCYILDYPIQTLVRVADESKMGYFKVSEGVGKGKMDVGVGVGVGVLCGAILVIGGGLVGYGWYRMRRGKQRGVSGYVKEEGIIGGGVGPYKDLGAASFRSVELSAR</sequence>
<keyword evidence="5" id="KW-0472">Membrane</keyword>
<organism evidence="7 8">
    <name type="scientific">Coffea arabica</name>
    <name type="common">Arabian coffee</name>
    <dbReference type="NCBI Taxonomy" id="13443"/>
    <lineage>
        <taxon>Eukaryota</taxon>
        <taxon>Viridiplantae</taxon>
        <taxon>Streptophyta</taxon>
        <taxon>Embryophyta</taxon>
        <taxon>Tracheophyta</taxon>
        <taxon>Spermatophyta</taxon>
        <taxon>Magnoliopsida</taxon>
        <taxon>eudicotyledons</taxon>
        <taxon>Gunneridae</taxon>
        <taxon>Pentapetalae</taxon>
        <taxon>asterids</taxon>
        <taxon>lamiids</taxon>
        <taxon>Gentianales</taxon>
        <taxon>Rubiaceae</taxon>
        <taxon>Ixoroideae</taxon>
        <taxon>Gardenieae complex</taxon>
        <taxon>Bertiereae - Coffeeae clade</taxon>
        <taxon>Coffeeae</taxon>
        <taxon>Coffea</taxon>
    </lineage>
</organism>
<reference evidence="7" key="1">
    <citation type="journal article" date="2025" name="Foods">
        <title>Unveiling the Microbial Signatures of Arabica Coffee Cherries: Insights into Ripeness Specific Diversity, Functional Traits, and Implications for Quality and Safety.</title>
        <authorList>
            <consortium name="RefSeq"/>
            <person name="Tenea G.N."/>
            <person name="Cifuentes V."/>
            <person name="Reyes P."/>
            <person name="Cevallos-Vallejos M."/>
        </authorList>
    </citation>
    <scope>NUCLEOTIDE SEQUENCE [LARGE SCALE GENOMIC DNA]</scope>
</reference>
<evidence type="ECO:0000256" key="3">
    <source>
        <dbReference type="ARBA" id="ARBA00023157"/>
    </source>
</evidence>
<dbReference type="Proteomes" id="UP001652660">
    <property type="component" value="Chromosome 6c"/>
</dbReference>
<comment type="function">
    <text evidence="1">Involved in sporophytic self-incompatibility system (the inability of flowering plants to achieve self-fertilization).</text>
</comment>
<dbReference type="Pfam" id="PF01453">
    <property type="entry name" value="B_lectin"/>
    <property type="match status" value="1"/>
</dbReference>
<dbReference type="PIRSF" id="PIRSF002686">
    <property type="entry name" value="SLG"/>
    <property type="match status" value="1"/>
</dbReference>
<reference evidence="8" key="2">
    <citation type="submission" date="2025-08" db="UniProtKB">
        <authorList>
            <consortium name="RefSeq"/>
        </authorList>
    </citation>
    <scope>IDENTIFICATION</scope>
    <source>
        <tissue evidence="8">Leaves</tissue>
    </source>
</reference>
<evidence type="ECO:0000313" key="8">
    <source>
        <dbReference type="RefSeq" id="XP_027065340.2"/>
    </source>
</evidence>
<evidence type="ECO:0000256" key="2">
    <source>
        <dbReference type="ARBA" id="ARBA00022729"/>
    </source>
</evidence>
<keyword evidence="4" id="KW-0325">Glycoprotein</keyword>
<proteinExistence type="predicted"/>
<keyword evidence="5" id="KW-0812">Transmembrane</keyword>
<evidence type="ECO:0000256" key="5">
    <source>
        <dbReference type="SAM" id="Phobius"/>
    </source>
</evidence>
<feature type="transmembrane region" description="Helical" evidence="5">
    <location>
        <begin position="430"/>
        <end position="456"/>
    </location>
</feature>
<dbReference type="InterPro" id="IPR003609">
    <property type="entry name" value="Pan_app"/>
</dbReference>
<evidence type="ECO:0000256" key="4">
    <source>
        <dbReference type="ARBA" id="ARBA00023180"/>
    </source>
</evidence>
<protein>
    <submittedName>
        <fullName evidence="8">PAN domain-containing protein At5g03700-like</fullName>
    </submittedName>
</protein>
<dbReference type="PROSITE" id="PS50948">
    <property type="entry name" value="PAN"/>
    <property type="match status" value="1"/>
</dbReference>
<dbReference type="InterPro" id="IPR035446">
    <property type="entry name" value="SLSG/EP1"/>
</dbReference>
<dbReference type="SUPFAM" id="SSF51110">
    <property type="entry name" value="alpha-D-mannose-specific plant lectins"/>
    <property type="match status" value="1"/>
</dbReference>
<dbReference type="AlphaFoldDB" id="A0A6P6SGS7"/>
<gene>
    <name evidence="8" type="primary">LOC113691411</name>
</gene>
<keyword evidence="5" id="KW-1133">Transmembrane helix</keyword>
<evidence type="ECO:0000256" key="1">
    <source>
        <dbReference type="ARBA" id="ARBA00003061"/>
    </source>
</evidence>
<dbReference type="PANTHER" id="PTHR47976">
    <property type="entry name" value="G-TYPE LECTIN S-RECEPTOR-LIKE SERINE/THREONINE-PROTEIN KINASE SD2-5"/>
    <property type="match status" value="1"/>
</dbReference>
<keyword evidence="2" id="KW-0732">Signal</keyword>
<dbReference type="GeneID" id="113691411"/>
<dbReference type="InterPro" id="IPR000858">
    <property type="entry name" value="S_locus_glycoprot_dom"/>
</dbReference>
<name>A0A6P6SGS7_COFAR</name>
<dbReference type="RefSeq" id="XP_027065340.2">
    <property type="nucleotide sequence ID" value="XM_027209539.2"/>
</dbReference>